<dbReference type="InterPro" id="IPR027417">
    <property type="entry name" value="P-loop_NTPase"/>
</dbReference>
<protein>
    <submittedName>
        <fullName evidence="6">ATP-binding cassette domain-containing protein</fullName>
    </submittedName>
</protein>
<dbReference type="Gene3D" id="3.40.50.300">
    <property type="entry name" value="P-loop containing nucleotide triphosphate hydrolases"/>
    <property type="match status" value="1"/>
</dbReference>
<dbReference type="GO" id="GO:0016887">
    <property type="term" value="F:ATP hydrolysis activity"/>
    <property type="evidence" value="ECO:0007669"/>
    <property type="project" value="InterPro"/>
</dbReference>
<evidence type="ECO:0000256" key="4">
    <source>
        <dbReference type="ARBA" id="ARBA00022840"/>
    </source>
</evidence>
<name>A0A4Q2T5R7_9ACTN</name>
<evidence type="ECO:0000256" key="1">
    <source>
        <dbReference type="ARBA" id="ARBA00005417"/>
    </source>
</evidence>
<dbReference type="GO" id="GO:0005524">
    <property type="term" value="F:ATP binding"/>
    <property type="evidence" value="ECO:0007669"/>
    <property type="project" value="UniProtKB-KW"/>
</dbReference>
<dbReference type="PANTHER" id="PTHR43335">
    <property type="entry name" value="ABC TRANSPORTER, ATP-BINDING PROTEIN"/>
    <property type="match status" value="1"/>
</dbReference>
<dbReference type="AlphaFoldDB" id="A0A4Q2T5R7"/>
<proteinExistence type="inferred from homology"/>
<feature type="domain" description="ABC transporter" evidence="5">
    <location>
        <begin position="4"/>
        <end position="229"/>
    </location>
</feature>
<dbReference type="PROSITE" id="PS50893">
    <property type="entry name" value="ABC_TRANSPORTER_2"/>
    <property type="match status" value="1"/>
</dbReference>
<evidence type="ECO:0000313" key="6">
    <source>
        <dbReference type="EMBL" id="RYC13393.1"/>
    </source>
</evidence>
<dbReference type="Proteomes" id="UP000291101">
    <property type="component" value="Unassembled WGS sequence"/>
</dbReference>
<dbReference type="InterPro" id="IPR017871">
    <property type="entry name" value="ABC_transporter-like_CS"/>
</dbReference>
<reference evidence="6 7" key="1">
    <citation type="submission" date="2019-01" db="EMBL/GenBank/DDBJ databases">
        <title>Novel species of Nocardioides.</title>
        <authorList>
            <person name="Liu Q."/>
            <person name="X Y.-H."/>
        </authorList>
    </citation>
    <scope>NUCLEOTIDE SEQUENCE [LARGE SCALE GENOMIC DNA]</scope>
    <source>
        <strain evidence="6 7">HLT2-9</strain>
    </source>
</reference>
<dbReference type="EMBL" id="SDWV01000004">
    <property type="protein sequence ID" value="RYC13393.1"/>
    <property type="molecule type" value="Genomic_DNA"/>
</dbReference>
<organism evidence="6 7">
    <name type="scientific">Nocardioides zhouii</name>
    <dbReference type="NCBI Taxonomy" id="1168729"/>
    <lineage>
        <taxon>Bacteria</taxon>
        <taxon>Bacillati</taxon>
        <taxon>Actinomycetota</taxon>
        <taxon>Actinomycetes</taxon>
        <taxon>Propionibacteriales</taxon>
        <taxon>Nocardioidaceae</taxon>
        <taxon>Nocardioides</taxon>
    </lineage>
</organism>
<dbReference type="OrthoDB" id="9804819at2"/>
<comment type="similarity">
    <text evidence="1">Belongs to the ABC transporter superfamily.</text>
</comment>
<dbReference type="PANTHER" id="PTHR43335:SF4">
    <property type="entry name" value="ABC TRANSPORTER, ATP-BINDING PROTEIN"/>
    <property type="match status" value="1"/>
</dbReference>
<evidence type="ECO:0000313" key="7">
    <source>
        <dbReference type="Proteomes" id="UP000291101"/>
    </source>
</evidence>
<keyword evidence="2" id="KW-0813">Transport</keyword>
<gene>
    <name evidence="6" type="ORF">EUA94_05900</name>
</gene>
<dbReference type="SUPFAM" id="SSF52540">
    <property type="entry name" value="P-loop containing nucleoside triphosphate hydrolases"/>
    <property type="match status" value="1"/>
</dbReference>
<evidence type="ECO:0000259" key="5">
    <source>
        <dbReference type="PROSITE" id="PS50893"/>
    </source>
</evidence>
<keyword evidence="4 6" id="KW-0067">ATP-binding</keyword>
<dbReference type="RefSeq" id="WP_129425631.1">
    <property type="nucleotide sequence ID" value="NZ_SDWV01000004.1"/>
</dbReference>
<dbReference type="SMART" id="SM00382">
    <property type="entry name" value="AAA"/>
    <property type="match status" value="1"/>
</dbReference>
<dbReference type="Pfam" id="PF00005">
    <property type="entry name" value="ABC_tran"/>
    <property type="match status" value="1"/>
</dbReference>
<sequence length="311" mass="33191">MHTLEFENVTKRYRHEVVVDDLTFTVLPGRVTGFLGPNGAGKSTAMKILLDLVKPDHGHATIGGKRYRDMADPARSVGVVLEPNAFHPGRSGRNHLRVLADGAGIDPRRISHMLDAVELTHAADRHVGGYSLGMRQRLGLAAALLGDPPVLVLDEPGNGLDPQGVRWLRDLLRQRAAEGGTVLVSSHLLAEVEHLADEVVVLNHGRLVVTGELSALRQAGTSVRTLGADRLTMMLRAAGALVHTGGEGELVVRGLAISEIGDRALAAGIALHELTPQAGSLEDLFLDWTTDDSAAESRGSVHENERTAVPV</sequence>
<keyword evidence="3" id="KW-0547">Nucleotide-binding</keyword>
<evidence type="ECO:0000256" key="3">
    <source>
        <dbReference type="ARBA" id="ARBA00022741"/>
    </source>
</evidence>
<keyword evidence="7" id="KW-1185">Reference proteome</keyword>
<dbReference type="InterPro" id="IPR003593">
    <property type="entry name" value="AAA+_ATPase"/>
</dbReference>
<dbReference type="InterPro" id="IPR003439">
    <property type="entry name" value="ABC_transporter-like_ATP-bd"/>
</dbReference>
<accession>A0A4Q2T5R7</accession>
<evidence type="ECO:0000256" key="2">
    <source>
        <dbReference type="ARBA" id="ARBA00022448"/>
    </source>
</evidence>
<dbReference type="PROSITE" id="PS00211">
    <property type="entry name" value="ABC_TRANSPORTER_1"/>
    <property type="match status" value="1"/>
</dbReference>
<comment type="caution">
    <text evidence="6">The sequence shown here is derived from an EMBL/GenBank/DDBJ whole genome shotgun (WGS) entry which is preliminary data.</text>
</comment>